<proteinExistence type="predicted"/>
<gene>
    <name evidence="1" type="ORF">CR159_03545</name>
</gene>
<dbReference type="EMBL" id="PDNW01000002">
    <property type="protein sequence ID" value="PLC51312.1"/>
    <property type="molecule type" value="Genomic_DNA"/>
</dbReference>
<protein>
    <submittedName>
        <fullName evidence="1">Biotin carboxylase</fullName>
    </submittedName>
</protein>
<evidence type="ECO:0000313" key="2">
    <source>
        <dbReference type="Proteomes" id="UP000234190"/>
    </source>
</evidence>
<dbReference type="SUPFAM" id="SSF56059">
    <property type="entry name" value="Glutathione synthetase ATP-binding domain-like"/>
    <property type="match status" value="1"/>
</dbReference>
<comment type="caution">
    <text evidence="1">The sequence shown here is derived from an EMBL/GenBank/DDBJ whole genome shotgun (WGS) entry which is preliminary data.</text>
</comment>
<dbReference type="AlphaFoldDB" id="A0A2N4U8G2"/>
<dbReference type="OrthoDB" id="8648979at2"/>
<dbReference type="Pfam" id="PF11379">
    <property type="entry name" value="DUF3182"/>
    <property type="match status" value="1"/>
</dbReference>
<dbReference type="InterPro" id="IPR021519">
    <property type="entry name" value="DUF3182"/>
</dbReference>
<reference evidence="1 2" key="1">
    <citation type="submission" date="2017-10" db="EMBL/GenBank/DDBJ databases">
        <title>Two draft genome sequences of Pusillimonas sp. strains isolated from a nitrate- and radionuclide-contaminated groundwater in Russia.</title>
        <authorList>
            <person name="Grouzdev D.S."/>
            <person name="Tourova T.P."/>
            <person name="Goeva M.A."/>
            <person name="Babich T.L."/>
            <person name="Sokolova D.S."/>
            <person name="Abdullin R."/>
            <person name="Poltaraus A.B."/>
            <person name="Toshchakov S.V."/>
            <person name="Nazina T.N."/>
        </authorList>
    </citation>
    <scope>NUCLEOTIDE SEQUENCE [LARGE SCALE GENOMIC DNA]</scope>
    <source>
        <strain evidence="1 2">JR1/69-3-13</strain>
    </source>
</reference>
<organism evidence="1 2">
    <name type="scientific">Pollutimonas subterranea</name>
    <dbReference type="NCBI Taxonomy" id="2045210"/>
    <lineage>
        <taxon>Bacteria</taxon>
        <taxon>Pseudomonadati</taxon>
        <taxon>Pseudomonadota</taxon>
        <taxon>Betaproteobacteria</taxon>
        <taxon>Burkholderiales</taxon>
        <taxon>Alcaligenaceae</taxon>
        <taxon>Pollutimonas</taxon>
    </lineage>
</organism>
<keyword evidence="2" id="KW-1185">Reference proteome</keyword>
<name>A0A2N4U8G2_9BURK</name>
<sequence length="375" mass="40718">MGPRHDLPDAKGGAVLVYAARDHEPQHDRAVHFELGKRIARLLGLEFEGQYDSTKAYSGRRYFLPSDTLIGIAAARDLGIAAETDIFGGVAPHAFIPTKAITHPLLADNAYAPQGWSRDFGRRVRDVVLQGYTSFTLEDARQAGLELLNHGVLRVKPVHATAGRGQVLVSNASELDQALHELNTVRLSDCGVVLEEHLDDVKTYSVGQVRVANMVASYVGTQRLTTDNHGVSVYGGSDLIIRRGDFGALQSLDIPDDFRSAIAKAEMYDRAASDCFAGLIASRRNYDIAGGMDAQGKLRIGVLEQSWRSGGASSAEIAALEAFQADPDLQQVRASTIEIFGEKAEPPPTAIEVYRGEDKDLGLIRKYVTVEPYGN</sequence>
<evidence type="ECO:0000313" key="1">
    <source>
        <dbReference type="EMBL" id="PLC51312.1"/>
    </source>
</evidence>
<accession>A0A2N4U8G2</accession>
<dbReference type="Proteomes" id="UP000234190">
    <property type="component" value="Unassembled WGS sequence"/>
</dbReference>
<dbReference type="RefSeq" id="WP_102072630.1">
    <property type="nucleotide sequence ID" value="NZ_PDNW01000002.1"/>
</dbReference>